<dbReference type="Proteomes" id="UP000593579">
    <property type="component" value="Unassembled WGS sequence"/>
</dbReference>
<sequence length="86" mass="10047">MEEINWDTLLLEVDLPNFGDILDNEPEQVTKPLPQPCSIQNLDEESTVSSWIEEIEKVLMKDDNFDHRSQTYTDVDKDDPIAKKQR</sequence>
<gene>
    <name evidence="2" type="ORF">Gogos_010810</name>
</gene>
<dbReference type="OrthoDB" id="947026at2759"/>
<dbReference type="EMBL" id="JABEZY010000004">
    <property type="protein sequence ID" value="MBA0737340.1"/>
    <property type="molecule type" value="Genomic_DNA"/>
</dbReference>
<protein>
    <submittedName>
        <fullName evidence="2">Uncharacterized protein</fullName>
    </submittedName>
</protein>
<accession>A0A7J9BMF5</accession>
<evidence type="ECO:0000313" key="3">
    <source>
        <dbReference type="Proteomes" id="UP000593579"/>
    </source>
</evidence>
<dbReference type="AlphaFoldDB" id="A0A7J9BMF5"/>
<feature type="non-terminal residue" evidence="2">
    <location>
        <position position="86"/>
    </location>
</feature>
<organism evidence="2 3">
    <name type="scientific">Gossypium gossypioides</name>
    <name type="common">Mexican cotton</name>
    <name type="synonym">Selera gossypioides</name>
    <dbReference type="NCBI Taxonomy" id="34282"/>
    <lineage>
        <taxon>Eukaryota</taxon>
        <taxon>Viridiplantae</taxon>
        <taxon>Streptophyta</taxon>
        <taxon>Embryophyta</taxon>
        <taxon>Tracheophyta</taxon>
        <taxon>Spermatophyta</taxon>
        <taxon>Magnoliopsida</taxon>
        <taxon>eudicotyledons</taxon>
        <taxon>Gunneridae</taxon>
        <taxon>Pentapetalae</taxon>
        <taxon>rosids</taxon>
        <taxon>malvids</taxon>
        <taxon>Malvales</taxon>
        <taxon>Malvaceae</taxon>
        <taxon>Malvoideae</taxon>
        <taxon>Gossypium</taxon>
    </lineage>
</organism>
<evidence type="ECO:0000256" key="1">
    <source>
        <dbReference type="SAM" id="MobiDB-lite"/>
    </source>
</evidence>
<reference evidence="2 3" key="1">
    <citation type="journal article" date="2019" name="Genome Biol. Evol.">
        <title>Insights into the evolution of the New World diploid cottons (Gossypium, subgenus Houzingenia) based on genome sequencing.</title>
        <authorList>
            <person name="Grover C.E."/>
            <person name="Arick M.A. 2nd"/>
            <person name="Thrash A."/>
            <person name="Conover J.L."/>
            <person name="Sanders W.S."/>
            <person name="Peterson D.G."/>
            <person name="Frelichowski J.E."/>
            <person name="Scheffler J.A."/>
            <person name="Scheffler B.E."/>
            <person name="Wendel J.F."/>
        </authorList>
    </citation>
    <scope>NUCLEOTIDE SEQUENCE [LARGE SCALE GENOMIC DNA]</scope>
    <source>
        <strain evidence="2">5</strain>
        <tissue evidence="2">Leaf</tissue>
    </source>
</reference>
<comment type="caution">
    <text evidence="2">The sequence shown here is derived from an EMBL/GenBank/DDBJ whole genome shotgun (WGS) entry which is preliminary data.</text>
</comment>
<feature type="region of interest" description="Disordered" evidence="1">
    <location>
        <begin position="66"/>
        <end position="86"/>
    </location>
</feature>
<proteinExistence type="predicted"/>
<keyword evidence="3" id="KW-1185">Reference proteome</keyword>
<evidence type="ECO:0000313" key="2">
    <source>
        <dbReference type="EMBL" id="MBA0737340.1"/>
    </source>
</evidence>
<name>A0A7J9BMF5_GOSGO</name>